<sequence>MVAQINQVAITTEIVKSYTSDFDGTTYDTIQMTYPDGTTETRTGWVEENLDGETTFYLRASKGTVLNSAWKSTQNNKWLIAYKHLWMQRYQAECKAFQQSMDTLAHPEFYTPEEYAQAKADLGF</sequence>
<protein>
    <submittedName>
        <fullName evidence="1">Uncharacterized protein</fullName>
    </submittedName>
</protein>
<evidence type="ECO:0000313" key="1">
    <source>
        <dbReference type="EMBL" id="MBE9144900.1"/>
    </source>
</evidence>
<dbReference type="EMBL" id="JADEWU010000042">
    <property type="protein sequence ID" value="MBE9144900.1"/>
    <property type="molecule type" value="Genomic_DNA"/>
</dbReference>
<gene>
    <name evidence="1" type="ORF">IQ236_16990</name>
</gene>
<reference evidence="1 2" key="1">
    <citation type="submission" date="2020-10" db="EMBL/GenBank/DDBJ databases">
        <authorList>
            <person name="Castelo-Branco R."/>
            <person name="Eusebio N."/>
            <person name="Adriana R."/>
            <person name="Vieira A."/>
            <person name="Brugerolle De Fraissinette N."/>
            <person name="Rezende De Castro R."/>
            <person name="Schneider M.P."/>
            <person name="Vasconcelos V."/>
            <person name="Leao P.N."/>
        </authorList>
    </citation>
    <scope>NUCLEOTIDE SEQUENCE [LARGE SCALE GENOMIC DNA]</scope>
    <source>
        <strain evidence="1 2">LEGE 06226</strain>
    </source>
</reference>
<evidence type="ECO:0000313" key="2">
    <source>
        <dbReference type="Proteomes" id="UP000640725"/>
    </source>
</evidence>
<dbReference type="Proteomes" id="UP000640725">
    <property type="component" value="Unassembled WGS sequence"/>
</dbReference>
<organism evidence="1 2">
    <name type="scientific">Planktothrix mougeotii LEGE 06226</name>
    <dbReference type="NCBI Taxonomy" id="1828728"/>
    <lineage>
        <taxon>Bacteria</taxon>
        <taxon>Bacillati</taxon>
        <taxon>Cyanobacteriota</taxon>
        <taxon>Cyanophyceae</taxon>
        <taxon>Oscillatoriophycideae</taxon>
        <taxon>Oscillatoriales</taxon>
        <taxon>Microcoleaceae</taxon>
        <taxon>Planktothrix</taxon>
    </lineage>
</organism>
<name>A0ABR9UEL5_9CYAN</name>
<accession>A0ABR9UEL5</accession>
<dbReference type="RefSeq" id="WP_193870395.1">
    <property type="nucleotide sequence ID" value="NZ_JADEWU010000042.1"/>
</dbReference>
<proteinExistence type="predicted"/>
<comment type="caution">
    <text evidence="1">The sequence shown here is derived from an EMBL/GenBank/DDBJ whole genome shotgun (WGS) entry which is preliminary data.</text>
</comment>
<keyword evidence="2" id="KW-1185">Reference proteome</keyword>